<dbReference type="EMBL" id="FZNY01000005">
    <property type="protein sequence ID" value="SNS00182.1"/>
    <property type="molecule type" value="Genomic_DNA"/>
</dbReference>
<dbReference type="AlphaFoldDB" id="A0A239AXY0"/>
<evidence type="ECO:0008006" key="3">
    <source>
        <dbReference type="Google" id="ProtNLM"/>
    </source>
</evidence>
<protein>
    <recommendedName>
        <fullName evidence="3">DUF2946 domain-containing protein</fullName>
    </recommendedName>
</protein>
<proteinExistence type="predicted"/>
<keyword evidence="2" id="KW-1185">Reference proteome</keyword>
<evidence type="ECO:0000313" key="1">
    <source>
        <dbReference type="EMBL" id="SNS00182.1"/>
    </source>
</evidence>
<reference evidence="1 2" key="1">
    <citation type="submission" date="2017-06" db="EMBL/GenBank/DDBJ databases">
        <authorList>
            <person name="Kim H.J."/>
            <person name="Triplett B.A."/>
        </authorList>
    </citation>
    <scope>NUCLEOTIDE SEQUENCE [LARGE SCALE GENOMIC DNA]</scope>
    <source>
        <strain evidence="1 2">DSM 25597</strain>
    </source>
</reference>
<organism evidence="1 2">
    <name type="scientific">Dokdonia pacifica</name>
    <dbReference type="NCBI Taxonomy" id="1627892"/>
    <lineage>
        <taxon>Bacteria</taxon>
        <taxon>Pseudomonadati</taxon>
        <taxon>Bacteroidota</taxon>
        <taxon>Flavobacteriia</taxon>
        <taxon>Flavobacteriales</taxon>
        <taxon>Flavobacteriaceae</taxon>
        <taxon>Dokdonia</taxon>
    </lineage>
</organism>
<name>A0A239AXY0_9FLAO</name>
<sequence>MRTFRSHIIKNISAIALLFFLLLPTVVNFLHSAEGHDHGDRCENKSDTHVHEKKLDCCLCDVTLQNNGVFTPTKNILFISYQDIPKKTIHTQTVYLSVYRTTESRGPPAC</sequence>
<dbReference type="RefSeq" id="WP_089372449.1">
    <property type="nucleotide sequence ID" value="NZ_BMEP01000006.1"/>
</dbReference>
<dbReference type="Proteomes" id="UP000198379">
    <property type="component" value="Unassembled WGS sequence"/>
</dbReference>
<dbReference type="OrthoDB" id="1449138at2"/>
<evidence type="ECO:0000313" key="2">
    <source>
        <dbReference type="Proteomes" id="UP000198379"/>
    </source>
</evidence>
<accession>A0A239AXY0</accession>
<gene>
    <name evidence="1" type="ORF">SAMN06265376_105194</name>
</gene>